<dbReference type="GO" id="GO:0009432">
    <property type="term" value="P:SOS response"/>
    <property type="evidence" value="ECO:0007669"/>
    <property type="project" value="TreeGrafter"/>
</dbReference>
<keyword evidence="7 9" id="KW-0234">DNA repair</keyword>
<keyword evidence="13" id="KW-1185">Reference proteome</keyword>
<reference evidence="12" key="2">
    <citation type="submission" date="2020-09" db="EMBL/GenBank/DDBJ databases">
        <authorList>
            <person name="Sun Q."/>
            <person name="Zhou Y."/>
        </authorList>
    </citation>
    <scope>NUCLEOTIDE SEQUENCE</scope>
    <source>
        <strain evidence="12">CGMCC 1.14988</strain>
    </source>
</reference>
<evidence type="ECO:0000256" key="1">
    <source>
        <dbReference type="ARBA" id="ARBA00003618"/>
    </source>
</evidence>
<feature type="coiled-coil region" evidence="10">
    <location>
        <begin position="320"/>
        <end position="357"/>
    </location>
</feature>
<keyword evidence="4" id="KW-0547">Nucleotide-binding</keyword>
<evidence type="ECO:0000256" key="6">
    <source>
        <dbReference type="ARBA" id="ARBA00022840"/>
    </source>
</evidence>
<dbReference type="Gene3D" id="3.40.50.300">
    <property type="entry name" value="P-loop containing nucleotide triphosphate hydrolases"/>
    <property type="match status" value="2"/>
</dbReference>
<dbReference type="PANTHER" id="PTHR11059">
    <property type="entry name" value="DNA REPAIR PROTEIN RECN"/>
    <property type="match status" value="1"/>
</dbReference>
<comment type="function">
    <text evidence="1 9">May be involved in recombinational repair of damaged DNA.</text>
</comment>
<dbReference type="GO" id="GO:0043590">
    <property type="term" value="C:bacterial nucleoid"/>
    <property type="evidence" value="ECO:0007669"/>
    <property type="project" value="TreeGrafter"/>
</dbReference>
<evidence type="ECO:0000256" key="9">
    <source>
        <dbReference type="PIRNR" id="PIRNR003128"/>
    </source>
</evidence>
<reference evidence="12" key="1">
    <citation type="journal article" date="2014" name="Int. J. Syst. Evol. Microbiol.">
        <title>Complete genome sequence of Corynebacterium casei LMG S-19264T (=DSM 44701T), isolated from a smear-ripened cheese.</title>
        <authorList>
            <consortium name="US DOE Joint Genome Institute (JGI-PGF)"/>
            <person name="Walter F."/>
            <person name="Albersmeier A."/>
            <person name="Kalinowski J."/>
            <person name="Ruckert C."/>
        </authorList>
    </citation>
    <scope>NUCLEOTIDE SEQUENCE</scope>
    <source>
        <strain evidence="12">CGMCC 1.14988</strain>
    </source>
</reference>
<evidence type="ECO:0000256" key="4">
    <source>
        <dbReference type="ARBA" id="ARBA00022741"/>
    </source>
</evidence>
<comment type="caution">
    <text evidence="12">The sequence shown here is derived from an EMBL/GenBank/DDBJ whole genome shotgun (WGS) entry which is preliminary data.</text>
</comment>
<dbReference type="PIRSF" id="PIRSF003128">
    <property type="entry name" value="RecN"/>
    <property type="match status" value="1"/>
</dbReference>
<dbReference type="GO" id="GO:0006310">
    <property type="term" value="P:DNA recombination"/>
    <property type="evidence" value="ECO:0007669"/>
    <property type="project" value="InterPro"/>
</dbReference>
<evidence type="ECO:0000256" key="5">
    <source>
        <dbReference type="ARBA" id="ARBA00022763"/>
    </source>
</evidence>
<evidence type="ECO:0000256" key="8">
    <source>
        <dbReference type="ARBA" id="ARBA00033408"/>
    </source>
</evidence>
<dbReference type="Proteomes" id="UP000650511">
    <property type="component" value="Unassembled WGS sequence"/>
</dbReference>
<comment type="similarity">
    <text evidence="2 9">Belongs to the RecN family.</text>
</comment>
<dbReference type="InterPro" id="IPR003395">
    <property type="entry name" value="RecF/RecN/SMC_N"/>
</dbReference>
<evidence type="ECO:0000313" key="12">
    <source>
        <dbReference type="EMBL" id="GGI04929.1"/>
    </source>
</evidence>
<evidence type="ECO:0000256" key="10">
    <source>
        <dbReference type="SAM" id="Coils"/>
    </source>
</evidence>
<evidence type="ECO:0000256" key="7">
    <source>
        <dbReference type="ARBA" id="ARBA00023204"/>
    </source>
</evidence>
<dbReference type="InterPro" id="IPR027417">
    <property type="entry name" value="P-loop_NTPase"/>
</dbReference>
<dbReference type="PANTHER" id="PTHR11059:SF0">
    <property type="entry name" value="DNA REPAIR PROTEIN RECN"/>
    <property type="match status" value="1"/>
</dbReference>
<organism evidence="12 13">
    <name type="scientific">Egicoccus halophilus</name>
    <dbReference type="NCBI Taxonomy" id="1670830"/>
    <lineage>
        <taxon>Bacteria</taxon>
        <taxon>Bacillati</taxon>
        <taxon>Actinomycetota</taxon>
        <taxon>Nitriliruptoria</taxon>
        <taxon>Egicoccales</taxon>
        <taxon>Egicoccaceae</taxon>
        <taxon>Egicoccus</taxon>
    </lineage>
</organism>
<dbReference type="AlphaFoldDB" id="A0A8J3ETC5"/>
<name>A0A8J3ETC5_9ACTN</name>
<dbReference type="InterPro" id="IPR003593">
    <property type="entry name" value="AAA+_ATPase"/>
</dbReference>
<keyword evidence="6" id="KW-0067">ATP-binding</keyword>
<dbReference type="CDD" id="cd03241">
    <property type="entry name" value="ABC_RecN"/>
    <property type="match status" value="1"/>
</dbReference>
<keyword evidence="5 9" id="KW-0227">DNA damage</keyword>
<sequence length="560" mass="59590">MLDELHIRGLGVIEDAVLQLAPGLTVVTGETGAGKTMVVTALQLLLGARADTALVRSGEPLALAEAVVSPPPAEAGEWMHPDDEVLIVSREIPASGRSRARIGGRLAPVSVLADVLGRHVEVHAQHEHVRLARPEVQRALLDRFAGEAHARTLQHYADAYGHWRELAGLRERLEQDARERARDLDRLRFEVEEIDAAELDPTADADLDRQLDLLANAEQVQLAAATAAQALGSDGAGEPVGVALDALRRLDVTASVLDELRTRAEAVAVELAELSADVRDFGDGVQADPQRLAELQQRRALLTSLQRKYGVDLAAVLGYADEARARLDALERADADADDLDARLDAATTELQNLAEDVHRGRGVAAVRLSTEVDRHLADLGMPHARFTVEVAAQPDTAPTRHGTDRITFLLAANPGEPARPLAQAASGGERSRVSLAVEVALADVDDARVLVFDEVDAGIGGATALAVGEKLARLAHGRAGRGRQVLCVTHLAQLAAFADVHHVVEKGLAAGRTVTTTRRVADDDRAGELARMLGGDATAEAGLDHARELLATAEQRRAG</sequence>
<accession>A0A8J3ETC5</accession>
<evidence type="ECO:0000256" key="3">
    <source>
        <dbReference type="ARBA" id="ARBA00021315"/>
    </source>
</evidence>
<dbReference type="Pfam" id="PF02463">
    <property type="entry name" value="SMC_N"/>
    <property type="match status" value="1"/>
</dbReference>
<dbReference type="RefSeq" id="WP_130649842.1">
    <property type="nucleotide sequence ID" value="NZ_BMHA01000003.1"/>
</dbReference>
<keyword evidence="10" id="KW-0175">Coiled coil</keyword>
<dbReference type="NCBIfam" id="TIGR00634">
    <property type="entry name" value="recN"/>
    <property type="match status" value="1"/>
</dbReference>
<dbReference type="EMBL" id="BMHA01000003">
    <property type="protein sequence ID" value="GGI04929.1"/>
    <property type="molecule type" value="Genomic_DNA"/>
</dbReference>
<dbReference type="GO" id="GO:0006281">
    <property type="term" value="P:DNA repair"/>
    <property type="evidence" value="ECO:0007669"/>
    <property type="project" value="UniProtKB-KW"/>
</dbReference>
<dbReference type="GO" id="GO:0005524">
    <property type="term" value="F:ATP binding"/>
    <property type="evidence" value="ECO:0007669"/>
    <property type="project" value="UniProtKB-KW"/>
</dbReference>
<evidence type="ECO:0000313" key="13">
    <source>
        <dbReference type="Proteomes" id="UP000650511"/>
    </source>
</evidence>
<dbReference type="SUPFAM" id="SSF52540">
    <property type="entry name" value="P-loop containing nucleoside triphosphate hydrolases"/>
    <property type="match status" value="2"/>
</dbReference>
<evidence type="ECO:0000259" key="11">
    <source>
        <dbReference type="SMART" id="SM00382"/>
    </source>
</evidence>
<gene>
    <name evidence="12" type="primary">recN</name>
    <name evidence="12" type="ORF">GCM10011354_11550</name>
</gene>
<feature type="domain" description="AAA+ ATPase" evidence="11">
    <location>
        <begin position="21"/>
        <end position="509"/>
    </location>
</feature>
<dbReference type="OrthoDB" id="9806954at2"/>
<dbReference type="SMART" id="SM00382">
    <property type="entry name" value="AAA"/>
    <property type="match status" value="1"/>
</dbReference>
<proteinExistence type="inferred from homology"/>
<protein>
    <recommendedName>
        <fullName evidence="3 9">DNA repair protein RecN</fullName>
    </recommendedName>
    <alternativeName>
        <fullName evidence="8 9">Recombination protein N</fullName>
    </alternativeName>
</protein>
<evidence type="ECO:0000256" key="2">
    <source>
        <dbReference type="ARBA" id="ARBA00009441"/>
    </source>
</evidence>
<dbReference type="InterPro" id="IPR004604">
    <property type="entry name" value="DNA_recomb/repair_RecN"/>
</dbReference>